<dbReference type="AlphaFoldDB" id="A0A2V1DRJ3"/>
<evidence type="ECO:0000313" key="2">
    <source>
        <dbReference type="Proteomes" id="UP000244855"/>
    </source>
</evidence>
<reference evidence="1 2" key="1">
    <citation type="journal article" date="2018" name="Sci. Rep.">
        <title>Comparative genomics provides insights into the lifestyle and reveals functional heterogeneity of dark septate endophytic fungi.</title>
        <authorList>
            <person name="Knapp D.G."/>
            <person name="Nemeth J.B."/>
            <person name="Barry K."/>
            <person name="Hainaut M."/>
            <person name="Henrissat B."/>
            <person name="Johnson J."/>
            <person name="Kuo A."/>
            <person name="Lim J.H.P."/>
            <person name="Lipzen A."/>
            <person name="Nolan M."/>
            <person name="Ohm R.A."/>
            <person name="Tamas L."/>
            <person name="Grigoriev I.V."/>
            <person name="Spatafora J.W."/>
            <person name="Nagy L.G."/>
            <person name="Kovacs G.M."/>
        </authorList>
    </citation>
    <scope>NUCLEOTIDE SEQUENCE [LARGE SCALE GENOMIC DNA]</scope>
    <source>
        <strain evidence="1 2">DSE2036</strain>
    </source>
</reference>
<gene>
    <name evidence="1" type="ORF">DM02DRAFT_614367</name>
</gene>
<proteinExistence type="predicted"/>
<organism evidence="1 2">
    <name type="scientific">Periconia macrospinosa</name>
    <dbReference type="NCBI Taxonomy" id="97972"/>
    <lineage>
        <taxon>Eukaryota</taxon>
        <taxon>Fungi</taxon>
        <taxon>Dikarya</taxon>
        <taxon>Ascomycota</taxon>
        <taxon>Pezizomycotina</taxon>
        <taxon>Dothideomycetes</taxon>
        <taxon>Pleosporomycetidae</taxon>
        <taxon>Pleosporales</taxon>
        <taxon>Massarineae</taxon>
        <taxon>Periconiaceae</taxon>
        <taxon>Periconia</taxon>
    </lineage>
</organism>
<protein>
    <submittedName>
        <fullName evidence="1">Uncharacterized protein</fullName>
    </submittedName>
</protein>
<keyword evidence="2" id="KW-1185">Reference proteome</keyword>
<sequence length="58" mass="6507">MSRDDCPFWTITSGSLHSARIYTSLESDSLVEHEVLRQSLIDMSCPSRATLLPYAESC</sequence>
<name>A0A2V1DRJ3_9PLEO</name>
<dbReference type="Proteomes" id="UP000244855">
    <property type="component" value="Unassembled WGS sequence"/>
</dbReference>
<evidence type="ECO:0000313" key="1">
    <source>
        <dbReference type="EMBL" id="PVI00482.1"/>
    </source>
</evidence>
<accession>A0A2V1DRJ3</accession>
<dbReference type="EMBL" id="KZ805373">
    <property type="protein sequence ID" value="PVI00482.1"/>
    <property type="molecule type" value="Genomic_DNA"/>
</dbReference>